<dbReference type="CDD" id="cd03137">
    <property type="entry name" value="GATase1_AraC_1"/>
    <property type="match status" value="1"/>
</dbReference>
<dbReference type="PROSITE" id="PS01124">
    <property type="entry name" value="HTH_ARAC_FAMILY_2"/>
    <property type="match status" value="1"/>
</dbReference>
<dbReference type="InterPro" id="IPR029062">
    <property type="entry name" value="Class_I_gatase-like"/>
</dbReference>
<evidence type="ECO:0000256" key="4">
    <source>
        <dbReference type="SAM" id="MobiDB-lite"/>
    </source>
</evidence>
<evidence type="ECO:0000313" key="6">
    <source>
        <dbReference type="EMBL" id="GAA3587829.1"/>
    </source>
</evidence>
<proteinExistence type="predicted"/>
<accession>A0ABP6YRG2</accession>
<feature type="domain" description="HTH araC/xylS-type" evidence="5">
    <location>
        <begin position="223"/>
        <end position="321"/>
    </location>
</feature>
<gene>
    <name evidence="6" type="ORF">GCM10022295_81640</name>
</gene>
<keyword evidence="2" id="KW-0238">DNA-binding</keyword>
<dbReference type="InterPro" id="IPR018060">
    <property type="entry name" value="HTH_AraC"/>
</dbReference>
<dbReference type="PANTHER" id="PTHR43130:SF3">
    <property type="entry name" value="HTH-TYPE TRANSCRIPTIONAL REGULATOR RV1931C"/>
    <property type="match status" value="1"/>
</dbReference>
<evidence type="ECO:0000256" key="1">
    <source>
        <dbReference type="ARBA" id="ARBA00023015"/>
    </source>
</evidence>
<keyword evidence="1" id="KW-0805">Transcription regulation</keyword>
<keyword evidence="7" id="KW-1185">Reference proteome</keyword>
<evidence type="ECO:0000256" key="2">
    <source>
        <dbReference type="ARBA" id="ARBA00023125"/>
    </source>
</evidence>
<dbReference type="InterPro" id="IPR002818">
    <property type="entry name" value="DJ-1/PfpI"/>
</dbReference>
<feature type="region of interest" description="Disordered" evidence="4">
    <location>
        <begin position="324"/>
        <end position="368"/>
    </location>
</feature>
<protein>
    <submittedName>
        <fullName evidence="6">GlxA family transcriptional regulator</fullName>
    </submittedName>
</protein>
<evidence type="ECO:0000259" key="5">
    <source>
        <dbReference type="PROSITE" id="PS01124"/>
    </source>
</evidence>
<dbReference type="RefSeq" id="WP_346186002.1">
    <property type="nucleotide sequence ID" value="NZ_BAABCE010000023.1"/>
</dbReference>
<dbReference type="EMBL" id="BAABCE010000023">
    <property type="protein sequence ID" value="GAA3587829.1"/>
    <property type="molecule type" value="Genomic_DNA"/>
</dbReference>
<name>A0ABP6YRG2_9ACTN</name>
<dbReference type="InterPro" id="IPR052158">
    <property type="entry name" value="INH-QAR"/>
</dbReference>
<dbReference type="Pfam" id="PF01965">
    <property type="entry name" value="DJ-1_PfpI"/>
    <property type="match status" value="1"/>
</dbReference>
<dbReference type="PANTHER" id="PTHR43130">
    <property type="entry name" value="ARAC-FAMILY TRANSCRIPTIONAL REGULATOR"/>
    <property type="match status" value="1"/>
</dbReference>
<dbReference type="SMART" id="SM00342">
    <property type="entry name" value="HTH_ARAC"/>
    <property type="match status" value="1"/>
</dbReference>
<comment type="caution">
    <text evidence="6">The sequence shown here is derived from an EMBL/GenBank/DDBJ whole genome shotgun (WGS) entry which is preliminary data.</text>
</comment>
<dbReference type="SUPFAM" id="SSF46689">
    <property type="entry name" value="Homeodomain-like"/>
    <property type="match status" value="2"/>
</dbReference>
<keyword evidence="3" id="KW-0804">Transcription</keyword>
<sequence length="408" mass="43361">MNGNRPGTNTLTVTVFVFPGVRLLDVTGPVEVFASANGFGGRYRVQIVSEDGADVITSAGTRISADRSVDEIREPSDVLMIPGGPEWETLIKDDALLDVVRRLNGTASCTASVCSGAFLLAAAGLLDGRRATTHWRFTRQLALRYRSVRVQPDAIFVRDGKMMTSAGVSAGIDLSLALVEEHYGADVARAVAKDMVVFMQRPGGQSQFSVRSQIPYSRQELLRRILDAVAEDPGANHSLPAMARRAGVSVRHLARLFQEEIGTTPGRYVEQVRVEAAQVLLETGDDSMAVVARRTGFGSPESLRRAFVRHLGVTPGVFRNRFRTTGATLKDTESAKGSGHAANGDAGRRHASPMSLPGNGNGNGSGIRSASVARASGAAKGSAKYCVSCTTWPSANSMTLTETVGTPS</sequence>
<dbReference type="InterPro" id="IPR018062">
    <property type="entry name" value="HTH_AraC-typ_CS"/>
</dbReference>
<reference evidence="7" key="1">
    <citation type="journal article" date="2019" name="Int. J. Syst. Evol. Microbiol.">
        <title>The Global Catalogue of Microorganisms (GCM) 10K type strain sequencing project: providing services to taxonomists for standard genome sequencing and annotation.</title>
        <authorList>
            <consortium name="The Broad Institute Genomics Platform"/>
            <consortium name="The Broad Institute Genome Sequencing Center for Infectious Disease"/>
            <person name="Wu L."/>
            <person name="Ma J."/>
        </authorList>
    </citation>
    <scope>NUCLEOTIDE SEQUENCE [LARGE SCALE GENOMIC DNA]</scope>
    <source>
        <strain evidence="7">JCM 17656</strain>
    </source>
</reference>
<organism evidence="6 7">
    <name type="scientific">Streptomyces osmaniensis</name>
    <dbReference type="NCBI Taxonomy" id="593134"/>
    <lineage>
        <taxon>Bacteria</taxon>
        <taxon>Bacillati</taxon>
        <taxon>Actinomycetota</taxon>
        <taxon>Actinomycetes</taxon>
        <taxon>Kitasatosporales</taxon>
        <taxon>Streptomycetaceae</taxon>
        <taxon>Streptomyces</taxon>
    </lineage>
</organism>
<evidence type="ECO:0000256" key="3">
    <source>
        <dbReference type="ARBA" id="ARBA00023163"/>
    </source>
</evidence>
<dbReference type="SUPFAM" id="SSF52317">
    <property type="entry name" value="Class I glutamine amidotransferase-like"/>
    <property type="match status" value="1"/>
</dbReference>
<dbReference type="Gene3D" id="1.10.10.60">
    <property type="entry name" value="Homeodomain-like"/>
    <property type="match status" value="1"/>
</dbReference>
<dbReference type="Gene3D" id="3.40.50.880">
    <property type="match status" value="1"/>
</dbReference>
<dbReference type="PROSITE" id="PS00041">
    <property type="entry name" value="HTH_ARAC_FAMILY_1"/>
    <property type="match status" value="1"/>
</dbReference>
<dbReference type="Proteomes" id="UP001500707">
    <property type="component" value="Unassembled WGS sequence"/>
</dbReference>
<evidence type="ECO:0000313" key="7">
    <source>
        <dbReference type="Proteomes" id="UP001500707"/>
    </source>
</evidence>
<dbReference type="Pfam" id="PF12833">
    <property type="entry name" value="HTH_18"/>
    <property type="match status" value="1"/>
</dbReference>
<dbReference type="InterPro" id="IPR009057">
    <property type="entry name" value="Homeodomain-like_sf"/>
</dbReference>